<evidence type="ECO:0000256" key="10">
    <source>
        <dbReference type="ARBA" id="ARBA00023224"/>
    </source>
</evidence>
<feature type="transmembrane region" description="Helical" evidence="13">
    <location>
        <begin position="128"/>
        <end position="148"/>
    </location>
</feature>
<feature type="transmembrane region" description="Helical" evidence="13">
    <location>
        <begin position="6"/>
        <end position="33"/>
    </location>
</feature>
<dbReference type="InterPro" id="IPR007960">
    <property type="entry name" value="TAS2R"/>
</dbReference>
<feature type="transmembrane region" description="Helical" evidence="13">
    <location>
        <begin position="45"/>
        <end position="67"/>
    </location>
</feature>
<keyword evidence="7 12" id="KW-0297">G-protein coupled receptor</keyword>
<evidence type="ECO:0000256" key="3">
    <source>
        <dbReference type="ARBA" id="ARBA00022480"/>
    </source>
</evidence>
<keyword evidence="5 12" id="KW-0812">Transmembrane</keyword>
<keyword evidence="4 12" id="KW-0716">Sensory transduction</keyword>
<sequence length="308" mass="35163">MQSATAGVLLSVATAEAVLGVLGNSIIALVNCLDWAKKKISKTGLLLTGLATTRICLIWIISLDAYIKVFFPSMYRSYSLIGSITYMWLTVNYLSVWFAASLSIFYFLKIANFSNYVFLWMKRKTGKVFYFLVGCLLISWLISLSLVVENMEGNKMKQRNRTWEMHQEGKKAIINYVSVNVGVLSLFMMTLFTCFLLIVSLWRHSRRMQSHISGFRDLNTEAHVKAVKVLISFIILYSFYFIGIVIEIICMFMPENKLLFIFGFTMASMYPCCHSFILILTSNQLKQSSLRVLKGLKCCEKGKGLRTM</sequence>
<comment type="similarity">
    <text evidence="2 11">Belongs to the G-protein coupled receptor T2R family.</text>
</comment>
<evidence type="ECO:0000256" key="2">
    <source>
        <dbReference type="ARBA" id="ARBA00007376"/>
    </source>
</evidence>
<organism evidence="14 15">
    <name type="scientific">Microtus ochrogaster</name>
    <name type="common">Prairie vole</name>
    <dbReference type="NCBI Taxonomy" id="79684"/>
    <lineage>
        <taxon>Eukaryota</taxon>
        <taxon>Metazoa</taxon>
        <taxon>Chordata</taxon>
        <taxon>Craniata</taxon>
        <taxon>Vertebrata</taxon>
        <taxon>Euteleostomi</taxon>
        <taxon>Mammalia</taxon>
        <taxon>Eutheria</taxon>
        <taxon>Euarchontoglires</taxon>
        <taxon>Glires</taxon>
        <taxon>Rodentia</taxon>
        <taxon>Myomorpha</taxon>
        <taxon>Muroidea</taxon>
        <taxon>Cricetidae</taxon>
        <taxon>Arvicolinae</taxon>
        <taxon>Microtus</taxon>
    </lineage>
</organism>
<evidence type="ECO:0000256" key="4">
    <source>
        <dbReference type="ARBA" id="ARBA00022606"/>
    </source>
</evidence>
<evidence type="ECO:0000256" key="7">
    <source>
        <dbReference type="ARBA" id="ARBA00023040"/>
    </source>
</evidence>
<keyword evidence="6 13" id="KW-1133">Transmembrane helix</keyword>
<evidence type="ECO:0000256" key="12">
    <source>
        <dbReference type="RuleBase" id="RU004424"/>
    </source>
</evidence>
<evidence type="ECO:0000256" key="11">
    <source>
        <dbReference type="RuleBase" id="RU004423"/>
    </source>
</evidence>
<keyword evidence="14" id="KW-1185">Reference proteome</keyword>
<evidence type="ECO:0000256" key="1">
    <source>
        <dbReference type="ARBA" id="ARBA00004141"/>
    </source>
</evidence>
<evidence type="ECO:0000313" key="14">
    <source>
        <dbReference type="Proteomes" id="UP000694915"/>
    </source>
</evidence>
<accession>A0ABM0LMX2</accession>
<protein>
    <recommendedName>
        <fullName evidence="12">Taste receptor type 2</fullName>
    </recommendedName>
</protein>
<evidence type="ECO:0000256" key="9">
    <source>
        <dbReference type="ARBA" id="ARBA00023170"/>
    </source>
</evidence>
<keyword evidence="9 12" id="KW-0675">Receptor</keyword>
<keyword evidence="8 12" id="KW-0472">Membrane</keyword>
<dbReference type="Pfam" id="PF05296">
    <property type="entry name" value="TAS2R"/>
    <property type="match status" value="1"/>
</dbReference>
<reference evidence="15" key="1">
    <citation type="submission" date="2025-08" db="UniProtKB">
        <authorList>
            <consortium name="RefSeq"/>
        </authorList>
    </citation>
    <scope>IDENTIFICATION</scope>
</reference>
<dbReference type="CDD" id="cd15021">
    <property type="entry name" value="7tm_TAS2R10"/>
    <property type="match status" value="1"/>
</dbReference>
<gene>
    <name evidence="15" type="primary">LOC101980119</name>
</gene>
<evidence type="ECO:0000256" key="5">
    <source>
        <dbReference type="ARBA" id="ARBA00022692"/>
    </source>
</evidence>
<dbReference type="Gene3D" id="1.20.1070.10">
    <property type="entry name" value="Rhodopsin 7-helix transmembrane proteins"/>
    <property type="match status" value="1"/>
</dbReference>
<proteinExistence type="inferred from homology"/>
<feature type="transmembrane region" description="Helical" evidence="13">
    <location>
        <begin position="229"/>
        <end position="254"/>
    </location>
</feature>
<name>A0ABM0LMX2_MICOH</name>
<keyword evidence="10 12" id="KW-0807">Transducer</keyword>
<evidence type="ECO:0000256" key="8">
    <source>
        <dbReference type="ARBA" id="ARBA00023136"/>
    </source>
</evidence>
<dbReference type="PANTHER" id="PTHR11394:SF132">
    <property type="entry name" value="TASTE RECEPTOR TYPE 2 MEMBER 105"/>
    <property type="match status" value="1"/>
</dbReference>
<keyword evidence="3 12" id="KW-0919">Taste</keyword>
<feature type="transmembrane region" description="Helical" evidence="13">
    <location>
        <begin position="173"/>
        <end position="202"/>
    </location>
</feature>
<evidence type="ECO:0000256" key="6">
    <source>
        <dbReference type="ARBA" id="ARBA00022989"/>
    </source>
</evidence>
<dbReference type="RefSeq" id="XP_005369316.1">
    <property type="nucleotide sequence ID" value="XM_005369259.1"/>
</dbReference>
<evidence type="ECO:0000313" key="15">
    <source>
        <dbReference type="RefSeq" id="XP_005369316.1"/>
    </source>
</evidence>
<feature type="transmembrane region" description="Helical" evidence="13">
    <location>
        <begin position="87"/>
        <end position="108"/>
    </location>
</feature>
<dbReference type="GeneID" id="101980119"/>
<comment type="subcellular location">
    <subcellularLocation>
        <location evidence="1 12">Membrane</location>
        <topology evidence="1 12">Multi-pass membrane protein</topology>
    </subcellularLocation>
</comment>
<dbReference type="SUPFAM" id="SSF81321">
    <property type="entry name" value="Family A G protein-coupled receptor-like"/>
    <property type="match status" value="1"/>
</dbReference>
<dbReference type="PANTHER" id="PTHR11394">
    <property type="entry name" value="TASTE RECEPTOR TYPE 2"/>
    <property type="match status" value="1"/>
</dbReference>
<dbReference type="Proteomes" id="UP000694915">
    <property type="component" value="Unplaced"/>
</dbReference>
<feature type="transmembrane region" description="Helical" evidence="13">
    <location>
        <begin position="260"/>
        <end position="281"/>
    </location>
</feature>
<evidence type="ECO:0000256" key="13">
    <source>
        <dbReference type="SAM" id="Phobius"/>
    </source>
</evidence>